<gene>
    <name evidence="5" type="ORF">IRY55_02375</name>
</gene>
<dbReference type="InterPro" id="IPR052419">
    <property type="entry name" value="5_3-deoxyribonucleotidase-like"/>
</dbReference>
<comment type="caution">
    <text evidence="5">The sequence shown here is derived from an EMBL/GenBank/DDBJ whole genome shotgun (WGS) entry which is preliminary data.</text>
</comment>
<keyword evidence="2 3" id="KW-0378">Hydrolase</keyword>
<accession>A0A8J7GB26</accession>
<feature type="active site" description="Nucleophile" evidence="4">
    <location>
        <position position="11"/>
    </location>
</feature>
<dbReference type="GO" id="GO:0009264">
    <property type="term" value="P:deoxyribonucleotide catabolic process"/>
    <property type="evidence" value="ECO:0007669"/>
    <property type="project" value="InterPro"/>
</dbReference>
<dbReference type="InterPro" id="IPR023214">
    <property type="entry name" value="HAD_sf"/>
</dbReference>
<dbReference type="PANTHER" id="PTHR35134">
    <property type="entry name" value="NUCLEOTIDASE YQFW-RELATED"/>
    <property type="match status" value="1"/>
</dbReference>
<dbReference type="SUPFAM" id="SSF56784">
    <property type="entry name" value="HAD-like"/>
    <property type="match status" value="1"/>
</dbReference>
<dbReference type="EC" id="3.1.3.-" evidence="3"/>
<dbReference type="EMBL" id="JADKPV010000001">
    <property type="protein sequence ID" value="MBF4500196.1"/>
    <property type="molecule type" value="Genomic_DNA"/>
</dbReference>
<dbReference type="GO" id="GO:0008253">
    <property type="term" value="F:5'-nucleotidase activity"/>
    <property type="evidence" value="ECO:0007669"/>
    <property type="project" value="InterPro"/>
</dbReference>
<reference evidence="5" key="1">
    <citation type="submission" date="2020-11" db="EMBL/GenBank/DDBJ databases">
        <title>Multidrug resistant novel bacterium Savagea serpentis sp. nov., isolated from the scats of a vine snake (Ahaetulla nasuta).</title>
        <authorList>
            <person name="Venkata Ramana V."/>
            <person name="Vikas Patil S."/>
            <person name="Yogita Lugani V."/>
        </authorList>
    </citation>
    <scope>NUCLEOTIDE SEQUENCE</scope>
    <source>
        <strain evidence="5">SN6</strain>
    </source>
</reference>
<proteinExistence type="inferred from homology"/>
<evidence type="ECO:0000313" key="6">
    <source>
        <dbReference type="Proteomes" id="UP000622653"/>
    </source>
</evidence>
<dbReference type="AlphaFoldDB" id="A0A8J7GB26"/>
<dbReference type="InterPro" id="IPR010708">
    <property type="entry name" value="5'(3')-deoxyribonucleotidase"/>
</dbReference>
<keyword evidence="6" id="KW-1185">Reference proteome</keyword>
<evidence type="ECO:0000313" key="5">
    <source>
        <dbReference type="EMBL" id="MBF4500196.1"/>
    </source>
</evidence>
<dbReference type="PIRSF" id="PIRSF021362">
    <property type="entry name" value="UCP021362_HAD"/>
    <property type="match status" value="1"/>
</dbReference>
<dbReference type="Pfam" id="PF06941">
    <property type="entry name" value="NT5C"/>
    <property type="match status" value="1"/>
</dbReference>
<comment type="similarity">
    <text evidence="1 3">Belongs to the 5'(3')-deoxyribonucleotidase family.</text>
</comment>
<dbReference type="Gene3D" id="3.40.50.1000">
    <property type="entry name" value="HAD superfamily/HAD-like"/>
    <property type="match status" value="1"/>
</dbReference>
<dbReference type="Proteomes" id="UP000622653">
    <property type="component" value="Unassembled WGS sequence"/>
</dbReference>
<dbReference type="InterPro" id="IPR036412">
    <property type="entry name" value="HAD-like_sf"/>
</dbReference>
<evidence type="ECO:0000256" key="4">
    <source>
        <dbReference type="PIRSR" id="PIRSR610708-1"/>
    </source>
</evidence>
<evidence type="ECO:0000256" key="3">
    <source>
        <dbReference type="PIRNR" id="PIRNR021362"/>
    </source>
</evidence>
<dbReference type="RefSeq" id="WP_194561648.1">
    <property type="nucleotide sequence ID" value="NZ_JADKPV010000001.1"/>
</dbReference>
<dbReference type="PANTHER" id="PTHR35134:SF2">
    <property type="entry name" value="NUCLEOTIDASE YQFW-RELATED"/>
    <property type="match status" value="1"/>
</dbReference>
<dbReference type="InterPro" id="IPR009206">
    <property type="entry name" value="Nucleotidase_putative"/>
</dbReference>
<name>A0A8J7GB26_9BACL</name>
<organism evidence="5 6">
    <name type="scientific">Savagea serpentis</name>
    <dbReference type="NCBI Taxonomy" id="2785297"/>
    <lineage>
        <taxon>Bacteria</taxon>
        <taxon>Bacillati</taxon>
        <taxon>Bacillota</taxon>
        <taxon>Bacilli</taxon>
        <taxon>Bacillales</taxon>
        <taxon>Caryophanaceae</taxon>
        <taxon>Savagea</taxon>
    </lineage>
</organism>
<protein>
    <recommendedName>
        <fullName evidence="3">Nucleotidase</fullName>
        <ecNumber evidence="3">3.1.3.-</ecNumber>
    </recommendedName>
</protein>
<evidence type="ECO:0000256" key="1">
    <source>
        <dbReference type="ARBA" id="ARBA00009589"/>
    </source>
</evidence>
<evidence type="ECO:0000256" key="2">
    <source>
        <dbReference type="ARBA" id="ARBA00022801"/>
    </source>
</evidence>
<feature type="active site" description="Proton donor" evidence="4">
    <location>
        <position position="13"/>
    </location>
</feature>
<sequence length="189" mass="21990">MTNYRARLGIDIDGTVTSPGALLPHLNKGFGLELTLADIREYDLTKAVNVDHETFAKWWHTVENDVYATSPVHSNAQQILKLWQSQFELLYVSARGTDSYETTKRWFEQHFIPYDDIHLIGSHYKIEQAKRLQVDAFFEDKHDNAVDIHEALDIPVLLFDSPWNQEPIPDGVIRVHNWSEANEWIQKNF</sequence>